<name>A0A0C2Y2Z6_HEBCY</name>
<dbReference type="HOGENOM" id="CLU_292877_0_0_1"/>
<protein>
    <recommendedName>
        <fullName evidence="3">NACHT domain-containing protein</fullName>
    </recommendedName>
</protein>
<feature type="region of interest" description="Disordered" evidence="2">
    <location>
        <begin position="898"/>
        <end position="922"/>
    </location>
</feature>
<dbReference type="PANTHER" id="PTHR10039">
    <property type="entry name" value="AMELOGENIN"/>
    <property type="match status" value="1"/>
</dbReference>
<keyword evidence="5" id="KW-1185">Reference proteome</keyword>
<accession>A0A0C2Y2Z6</accession>
<evidence type="ECO:0000259" key="3">
    <source>
        <dbReference type="PROSITE" id="PS50837"/>
    </source>
</evidence>
<dbReference type="InterPro" id="IPR007111">
    <property type="entry name" value="NACHT_NTPase"/>
</dbReference>
<sequence length="1039" mass="117748">MSMFNRSNRPSIYGGTFNAYTSTVTGPTAFERLMRAVSSNAFYDSDDRPDPPKCHENTRVAVINRIMDWATGKIDKDAFMLWLYGPAGAGKTAIVRNAAERFEEHGLLLASFLFFRSDPNRNTVGPLVASIAYSVSCVIPGARDPINHAVEEDPLILSYSVEAQLKKLLFKPLRLLVDQGYFLNTQFPPLILIDGLDECLDKDAQTNLIQLLSSSVAQYQLPLKFLLASRPELHIKSAISSASKRSTISHLELNDDFAPDEDIRLFLTDEFHEIKKCHHFRSQIPLSWPSQHQIETLVRKASGQFIYASLAVRFINSPYDSPKRQLDVVLELRPPINQNLPFSELDELYQFILSHTTNPDLLSRILGVHLVFATFLPAGGVSLIEAVLGLEEGDVRIFLGPLISLLEVRGSGGEAYITFHHSSFMDFLQTRGRSKDYYVDERMCHTLVAQWALKAFTSWHIPNWPSNMRRADLRKDSLRILWEVDLIELLKHSPWTPELEHALENFSLDAFLDGKNYDYRDYRNDIAEEFFDYLQQANKAGLHRIHANRYLEHAMLVINNHPSAEKFFLLTTVWNYYYTEFQRLCIKLFGFDSEDVAWDRMHYRLMRHPGYYRLDAPYLLGPIYGHIADTKRALSRLYIPISASFLYPRRIKRVRKAIDAYLEKFGPIIVKNTKNVGKPPQGHFLNLEKDKTIQNPPFPRETPETRPGRHRTILRYTISCGVELASPALTALGEHVGDAYNIAHAAYKAGGKPISTTFTALRQRRGSRPVALVCTAVERVASKIFYHKYRLIGRAKKTVNTVIAVLEAVEALCAHHLQETDSVPPAESITSSAILGTRPSAKVTLPPHAVSLFVGTFHRLSTWWASEVSRWMTLLSATWPLRIAEEKELSSVLSMAQAASSTPMSHPAVAPKRKRKEIKVNDRPKLPVSLALPEKTFALRKKKKIAHPSALPTVSTPASCVTPSTPNHLPANRTTQPPSRAPSVHLPHPFHPRPSMYLSKIVSEFHEELVDHRKNEISKNKLHGLSLLIPVHFYHDIWG</sequence>
<dbReference type="STRING" id="686832.A0A0C2Y2Z6"/>
<dbReference type="PROSITE" id="PS50837">
    <property type="entry name" value="NACHT"/>
    <property type="match status" value="1"/>
</dbReference>
<dbReference type="EMBL" id="KN831774">
    <property type="protein sequence ID" value="KIM44198.1"/>
    <property type="molecule type" value="Genomic_DNA"/>
</dbReference>
<dbReference type="SUPFAM" id="SSF52540">
    <property type="entry name" value="P-loop containing nucleoside triphosphate hydrolases"/>
    <property type="match status" value="1"/>
</dbReference>
<gene>
    <name evidence="4" type="ORF">M413DRAFT_25649</name>
</gene>
<dbReference type="Pfam" id="PF24883">
    <property type="entry name" value="NPHP3_N"/>
    <property type="match status" value="1"/>
</dbReference>
<dbReference type="InterPro" id="IPR056884">
    <property type="entry name" value="NPHP3-like_N"/>
</dbReference>
<reference evidence="5" key="2">
    <citation type="submission" date="2015-01" db="EMBL/GenBank/DDBJ databases">
        <title>Evolutionary Origins and Diversification of the Mycorrhizal Mutualists.</title>
        <authorList>
            <consortium name="DOE Joint Genome Institute"/>
            <consortium name="Mycorrhizal Genomics Consortium"/>
            <person name="Kohler A."/>
            <person name="Kuo A."/>
            <person name="Nagy L.G."/>
            <person name="Floudas D."/>
            <person name="Copeland A."/>
            <person name="Barry K.W."/>
            <person name="Cichocki N."/>
            <person name="Veneault-Fourrey C."/>
            <person name="LaButti K."/>
            <person name="Lindquist E.A."/>
            <person name="Lipzen A."/>
            <person name="Lundell T."/>
            <person name="Morin E."/>
            <person name="Murat C."/>
            <person name="Riley R."/>
            <person name="Ohm R."/>
            <person name="Sun H."/>
            <person name="Tunlid A."/>
            <person name="Henrissat B."/>
            <person name="Grigoriev I.V."/>
            <person name="Hibbett D.S."/>
            <person name="Martin F."/>
        </authorList>
    </citation>
    <scope>NUCLEOTIDE SEQUENCE [LARGE SCALE GENOMIC DNA]</scope>
    <source>
        <strain evidence="5">h7</strain>
    </source>
</reference>
<evidence type="ECO:0000313" key="5">
    <source>
        <dbReference type="Proteomes" id="UP000053424"/>
    </source>
</evidence>
<dbReference type="InterPro" id="IPR027417">
    <property type="entry name" value="P-loop_NTPase"/>
</dbReference>
<evidence type="ECO:0000313" key="4">
    <source>
        <dbReference type="EMBL" id="KIM44198.1"/>
    </source>
</evidence>
<dbReference type="PANTHER" id="PTHR10039:SF14">
    <property type="entry name" value="NACHT DOMAIN-CONTAINING PROTEIN"/>
    <property type="match status" value="1"/>
</dbReference>
<dbReference type="OrthoDB" id="2883583at2759"/>
<evidence type="ECO:0000256" key="2">
    <source>
        <dbReference type="SAM" id="MobiDB-lite"/>
    </source>
</evidence>
<organism evidence="4 5">
    <name type="scientific">Hebeloma cylindrosporum</name>
    <dbReference type="NCBI Taxonomy" id="76867"/>
    <lineage>
        <taxon>Eukaryota</taxon>
        <taxon>Fungi</taxon>
        <taxon>Dikarya</taxon>
        <taxon>Basidiomycota</taxon>
        <taxon>Agaricomycotina</taxon>
        <taxon>Agaricomycetes</taxon>
        <taxon>Agaricomycetidae</taxon>
        <taxon>Agaricales</taxon>
        <taxon>Agaricineae</taxon>
        <taxon>Hymenogastraceae</taxon>
        <taxon>Hebeloma</taxon>
    </lineage>
</organism>
<dbReference type="Proteomes" id="UP000053424">
    <property type="component" value="Unassembled WGS sequence"/>
</dbReference>
<feature type="region of interest" description="Disordered" evidence="2">
    <location>
        <begin position="948"/>
        <end position="983"/>
    </location>
</feature>
<reference evidence="4 5" key="1">
    <citation type="submission" date="2014-04" db="EMBL/GenBank/DDBJ databases">
        <authorList>
            <consortium name="DOE Joint Genome Institute"/>
            <person name="Kuo A."/>
            <person name="Gay G."/>
            <person name="Dore J."/>
            <person name="Kohler A."/>
            <person name="Nagy L.G."/>
            <person name="Floudas D."/>
            <person name="Copeland A."/>
            <person name="Barry K.W."/>
            <person name="Cichocki N."/>
            <person name="Veneault-Fourrey C."/>
            <person name="LaButti K."/>
            <person name="Lindquist E.A."/>
            <person name="Lipzen A."/>
            <person name="Lundell T."/>
            <person name="Morin E."/>
            <person name="Murat C."/>
            <person name="Sun H."/>
            <person name="Tunlid A."/>
            <person name="Henrissat B."/>
            <person name="Grigoriev I.V."/>
            <person name="Hibbett D.S."/>
            <person name="Martin F."/>
            <person name="Nordberg H.P."/>
            <person name="Cantor M.N."/>
            <person name="Hua S.X."/>
        </authorList>
    </citation>
    <scope>NUCLEOTIDE SEQUENCE [LARGE SCALE GENOMIC DNA]</scope>
    <source>
        <strain evidence="5">h7</strain>
    </source>
</reference>
<evidence type="ECO:0000256" key="1">
    <source>
        <dbReference type="ARBA" id="ARBA00022737"/>
    </source>
</evidence>
<dbReference type="Gene3D" id="3.40.50.300">
    <property type="entry name" value="P-loop containing nucleotide triphosphate hydrolases"/>
    <property type="match status" value="1"/>
</dbReference>
<keyword evidence="1" id="KW-0677">Repeat</keyword>
<feature type="compositionally biased region" description="Polar residues" evidence="2">
    <location>
        <begin position="952"/>
        <end position="978"/>
    </location>
</feature>
<feature type="domain" description="NACHT" evidence="3">
    <location>
        <begin position="79"/>
        <end position="231"/>
    </location>
</feature>
<dbReference type="AlphaFoldDB" id="A0A0C2Y2Z6"/>
<proteinExistence type="predicted"/>